<dbReference type="PIRSF" id="PIRSF006060">
    <property type="entry name" value="AA_transporter"/>
    <property type="match status" value="1"/>
</dbReference>
<dbReference type="OrthoDB" id="9780162at2"/>
<sequence>MSQPHPGEKGSVHTQVKRRLKTRHLSMIAIGGCIGSGLFMTSGQAVHAAGPGGALLAYACIGIMVYFLMTSLGEMATYLPISGSFSAYASRFVHPSIGFALGWNYWLNWVITVAADVSLSALIFSYWEPLRVLPPMAWSAIFLAMIVGLNMLSVRAYGESEYWFSLIKVITVVLFIIVGLLTILGIFGGDYIGLQNWHVGDAPFVGSTTHWSSKFLAALGVFLIAGYSFQGTELIGIAAGESEDPEKSIPRAVNQVFWRILIFYIFSIAIIGLIIPYTSPDLLGAQEVAEIAKSPFTIVFEKVGLAMAASVMNAVILTSILSAGNSGFYASTRMLHAMAIDGMAPKAFAKVNKAGTPRNALYLTLVMVVVVFLMQLGSPHAYEYIIAASGLTGFIAWLGIALSHYRFRKAYIAQGKNLDDLVYRAKLFPFGPIFALVLCTIVIIGQDTALLEGEINLRQLATTYLGIPVFIAVFLYHKIKYNPKMIPLKEVDLNQDHKMEEK</sequence>
<dbReference type="InterPro" id="IPR004840">
    <property type="entry name" value="Amino_acid_permease_CS"/>
</dbReference>
<keyword evidence="10" id="KW-1185">Reference proteome</keyword>
<dbReference type="STRING" id="2741.SAMN04489866_10548"/>
<feature type="transmembrane region" description="Helical" evidence="7">
    <location>
        <begin position="102"/>
        <end position="124"/>
    </location>
</feature>
<dbReference type="EMBL" id="FNAF01000005">
    <property type="protein sequence ID" value="SDD65118.1"/>
    <property type="molecule type" value="Genomic_DNA"/>
</dbReference>
<evidence type="ECO:0000313" key="9">
    <source>
        <dbReference type="EMBL" id="SDD65118.1"/>
    </source>
</evidence>
<feature type="domain" description="Amino acid permease/ SLC12A" evidence="8">
    <location>
        <begin position="24"/>
        <end position="482"/>
    </location>
</feature>
<evidence type="ECO:0000256" key="4">
    <source>
        <dbReference type="ARBA" id="ARBA00022970"/>
    </source>
</evidence>
<dbReference type="InterPro" id="IPR004841">
    <property type="entry name" value="AA-permease/SLC12A_dom"/>
</dbReference>
<keyword evidence="6 7" id="KW-0472">Membrane</keyword>
<keyword evidence="3 7" id="KW-0812">Transmembrane</keyword>
<feature type="transmembrane region" description="Helical" evidence="7">
    <location>
        <begin position="55"/>
        <end position="81"/>
    </location>
</feature>
<evidence type="ECO:0000256" key="1">
    <source>
        <dbReference type="ARBA" id="ARBA00004141"/>
    </source>
</evidence>
<feature type="transmembrane region" description="Helical" evidence="7">
    <location>
        <begin position="457"/>
        <end position="476"/>
    </location>
</feature>
<keyword evidence="4" id="KW-0029">Amino-acid transport</keyword>
<dbReference type="Pfam" id="PF00324">
    <property type="entry name" value="AA_permease"/>
    <property type="match status" value="1"/>
</dbReference>
<organism evidence="9 10">
    <name type="scientific">Peptococcus niger</name>
    <dbReference type="NCBI Taxonomy" id="2741"/>
    <lineage>
        <taxon>Bacteria</taxon>
        <taxon>Bacillati</taxon>
        <taxon>Bacillota</taxon>
        <taxon>Clostridia</taxon>
        <taxon>Eubacteriales</taxon>
        <taxon>Peptococcaceae</taxon>
        <taxon>Peptococcus</taxon>
    </lineage>
</organism>
<evidence type="ECO:0000256" key="6">
    <source>
        <dbReference type="ARBA" id="ARBA00023136"/>
    </source>
</evidence>
<feature type="transmembrane region" description="Helical" evidence="7">
    <location>
        <begin position="136"/>
        <end position="154"/>
    </location>
</feature>
<evidence type="ECO:0000259" key="8">
    <source>
        <dbReference type="Pfam" id="PF00324"/>
    </source>
</evidence>
<dbReference type="AlphaFoldDB" id="A0A1G6WH45"/>
<dbReference type="Gene3D" id="1.20.1740.10">
    <property type="entry name" value="Amino acid/polyamine transporter I"/>
    <property type="match status" value="1"/>
</dbReference>
<dbReference type="Proteomes" id="UP000198995">
    <property type="component" value="Unassembled WGS sequence"/>
</dbReference>
<reference evidence="9 10" key="1">
    <citation type="submission" date="2016-10" db="EMBL/GenBank/DDBJ databases">
        <authorList>
            <person name="de Groot N.N."/>
        </authorList>
    </citation>
    <scope>NUCLEOTIDE SEQUENCE [LARGE SCALE GENOMIC DNA]</scope>
    <source>
        <strain evidence="9 10">DSM 20475</strain>
    </source>
</reference>
<dbReference type="FunFam" id="1.20.1740.10:FF:000001">
    <property type="entry name" value="Amino acid permease"/>
    <property type="match status" value="1"/>
</dbReference>
<protein>
    <submittedName>
        <fullName evidence="9">Lysine:proton symporter, AAT family</fullName>
    </submittedName>
</protein>
<dbReference type="PANTHER" id="PTHR43341">
    <property type="entry name" value="AMINO ACID PERMEASE"/>
    <property type="match status" value="1"/>
</dbReference>
<gene>
    <name evidence="9" type="ORF">SAMN04489866_10548</name>
</gene>
<keyword evidence="5 7" id="KW-1133">Transmembrane helix</keyword>
<dbReference type="InterPro" id="IPR050524">
    <property type="entry name" value="APC_YAT"/>
</dbReference>
<dbReference type="GO" id="GO:0016020">
    <property type="term" value="C:membrane"/>
    <property type="evidence" value="ECO:0007669"/>
    <property type="project" value="UniProtKB-SubCell"/>
</dbReference>
<comment type="subcellular location">
    <subcellularLocation>
        <location evidence="1">Membrane</location>
        <topology evidence="1">Multi-pass membrane protein</topology>
    </subcellularLocation>
</comment>
<feature type="transmembrane region" description="Helical" evidence="7">
    <location>
        <begin position="215"/>
        <end position="235"/>
    </location>
</feature>
<feature type="transmembrane region" description="Helical" evidence="7">
    <location>
        <begin position="360"/>
        <end position="378"/>
    </location>
</feature>
<keyword evidence="2" id="KW-0813">Transport</keyword>
<dbReference type="PANTHER" id="PTHR43341:SF1">
    <property type="entry name" value="GENERAL AMINO-ACID PERMEASE GAP1"/>
    <property type="match status" value="1"/>
</dbReference>
<name>A0A1G6WH45_PEPNI</name>
<feature type="transmembrane region" description="Helical" evidence="7">
    <location>
        <begin position="303"/>
        <end position="324"/>
    </location>
</feature>
<feature type="transmembrane region" description="Helical" evidence="7">
    <location>
        <begin position="384"/>
        <end position="407"/>
    </location>
</feature>
<dbReference type="PROSITE" id="PS00218">
    <property type="entry name" value="AMINO_ACID_PERMEASE_1"/>
    <property type="match status" value="1"/>
</dbReference>
<feature type="transmembrane region" description="Helical" evidence="7">
    <location>
        <begin position="256"/>
        <end position="277"/>
    </location>
</feature>
<evidence type="ECO:0000313" key="10">
    <source>
        <dbReference type="Proteomes" id="UP000198995"/>
    </source>
</evidence>
<proteinExistence type="predicted"/>
<feature type="transmembrane region" description="Helical" evidence="7">
    <location>
        <begin position="166"/>
        <end position="187"/>
    </location>
</feature>
<feature type="transmembrane region" description="Helical" evidence="7">
    <location>
        <begin position="427"/>
        <end position="445"/>
    </location>
</feature>
<dbReference type="GO" id="GO:0015171">
    <property type="term" value="F:amino acid transmembrane transporter activity"/>
    <property type="evidence" value="ECO:0007669"/>
    <property type="project" value="TreeGrafter"/>
</dbReference>
<dbReference type="RefSeq" id="WP_091791723.1">
    <property type="nucleotide sequence ID" value="NZ_FNAF01000005.1"/>
</dbReference>
<evidence type="ECO:0000256" key="7">
    <source>
        <dbReference type="SAM" id="Phobius"/>
    </source>
</evidence>
<feature type="transmembrane region" description="Helical" evidence="7">
    <location>
        <begin position="25"/>
        <end position="43"/>
    </location>
</feature>
<accession>A0A1G6WH45</accession>
<evidence type="ECO:0000256" key="2">
    <source>
        <dbReference type="ARBA" id="ARBA00022448"/>
    </source>
</evidence>
<evidence type="ECO:0000256" key="3">
    <source>
        <dbReference type="ARBA" id="ARBA00022692"/>
    </source>
</evidence>
<evidence type="ECO:0000256" key="5">
    <source>
        <dbReference type="ARBA" id="ARBA00022989"/>
    </source>
</evidence>